<evidence type="ECO:0000256" key="2">
    <source>
        <dbReference type="ARBA" id="ARBA00022630"/>
    </source>
</evidence>
<protein>
    <submittedName>
        <fullName evidence="7">Oxidoreductase NAD-binding domain protein</fullName>
    </submittedName>
</protein>
<dbReference type="PRINTS" id="PR00406">
    <property type="entry name" value="CYTB5RDTASE"/>
</dbReference>
<evidence type="ECO:0000313" key="7">
    <source>
        <dbReference type="EMBL" id="KHJ80469.1"/>
    </source>
</evidence>
<dbReference type="InterPro" id="IPR001834">
    <property type="entry name" value="CBR-like"/>
</dbReference>
<dbReference type="GO" id="GO:0016491">
    <property type="term" value="F:oxidoreductase activity"/>
    <property type="evidence" value="ECO:0007669"/>
    <property type="project" value="UniProtKB-KW"/>
</dbReference>
<comment type="cofactor">
    <cofactor evidence="1 5">
        <name>FAD</name>
        <dbReference type="ChEBI" id="CHEBI:57692"/>
    </cofactor>
</comment>
<evidence type="ECO:0000256" key="4">
    <source>
        <dbReference type="ARBA" id="ARBA00023002"/>
    </source>
</evidence>
<keyword evidence="2 5" id="KW-0285">Flavoprotein</keyword>
<feature type="domain" description="FAD-binding FR-type" evidence="6">
    <location>
        <begin position="45"/>
        <end position="162"/>
    </location>
</feature>
<dbReference type="GO" id="GO:0005739">
    <property type="term" value="C:mitochondrion"/>
    <property type="evidence" value="ECO:0007669"/>
    <property type="project" value="TreeGrafter"/>
</dbReference>
<feature type="binding site" evidence="5">
    <location>
        <position position="96"/>
    </location>
    <ligand>
        <name>FAD</name>
        <dbReference type="ChEBI" id="CHEBI:57692"/>
    </ligand>
</feature>
<evidence type="ECO:0000256" key="3">
    <source>
        <dbReference type="ARBA" id="ARBA00022827"/>
    </source>
</evidence>
<dbReference type="GO" id="GO:0071949">
    <property type="term" value="F:FAD binding"/>
    <property type="evidence" value="ECO:0007669"/>
    <property type="project" value="TreeGrafter"/>
</dbReference>
<dbReference type="SUPFAM" id="SSF63380">
    <property type="entry name" value="Riboflavin synthase domain-like"/>
    <property type="match status" value="1"/>
</dbReference>
<dbReference type="Gene3D" id="2.40.30.10">
    <property type="entry name" value="Translation factors"/>
    <property type="match status" value="1"/>
</dbReference>
<evidence type="ECO:0000259" key="6">
    <source>
        <dbReference type="PROSITE" id="PS51384"/>
    </source>
</evidence>
<dbReference type="OrthoDB" id="5841673at2759"/>
<organism evidence="7 8">
    <name type="scientific">Oesophagostomum dentatum</name>
    <name type="common">Nodular worm</name>
    <dbReference type="NCBI Taxonomy" id="61180"/>
    <lineage>
        <taxon>Eukaryota</taxon>
        <taxon>Metazoa</taxon>
        <taxon>Ecdysozoa</taxon>
        <taxon>Nematoda</taxon>
        <taxon>Chromadorea</taxon>
        <taxon>Rhabditida</taxon>
        <taxon>Rhabditina</taxon>
        <taxon>Rhabditomorpha</taxon>
        <taxon>Strongyloidea</taxon>
        <taxon>Strongylidae</taxon>
        <taxon>Oesophagostomum</taxon>
    </lineage>
</organism>
<dbReference type="Pfam" id="PF00970">
    <property type="entry name" value="FAD_binding_6"/>
    <property type="match status" value="2"/>
</dbReference>
<keyword evidence="4" id="KW-0560">Oxidoreductase</keyword>
<reference evidence="7 8" key="1">
    <citation type="submission" date="2014-03" db="EMBL/GenBank/DDBJ databases">
        <title>Draft genome of the hookworm Oesophagostomum dentatum.</title>
        <authorList>
            <person name="Mitreva M."/>
        </authorList>
    </citation>
    <scope>NUCLEOTIDE SEQUENCE [LARGE SCALE GENOMIC DNA]</scope>
    <source>
        <strain evidence="7 8">OD-Hann</strain>
    </source>
</reference>
<keyword evidence="3 5" id="KW-0274">FAD</keyword>
<dbReference type="PANTHER" id="PTHR19370">
    <property type="entry name" value="NADH-CYTOCHROME B5 REDUCTASE"/>
    <property type="match status" value="1"/>
</dbReference>
<dbReference type="InterPro" id="IPR008333">
    <property type="entry name" value="Cbr1-like_FAD-bd_dom"/>
</dbReference>
<accession>A0A0B1S6B3</accession>
<dbReference type="AlphaFoldDB" id="A0A0B1S6B3"/>
<dbReference type="PANTHER" id="PTHR19370:SF185">
    <property type="entry name" value="NADH-CYTOCHROME B5 REDUCTASE"/>
    <property type="match status" value="1"/>
</dbReference>
<dbReference type="Gene3D" id="3.40.50.80">
    <property type="entry name" value="Nucleotide-binding domain of ferredoxin-NADP reductase (FNR) module"/>
    <property type="match status" value="1"/>
</dbReference>
<dbReference type="CDD" id="cd06183">
    <property type="entry name" value="cyt_b5_reduct_like"/>
    <property type="match status" value="1"/>
</dbReference>
<dbReference type="InterPro" id="IPR039261">
    <property type="entry name" value="FNR_nucleotide-bd"/>
</dbReference>
<dbReference type="SUPFAM" id="SSF52343">
    <property type="entry name" value="Ferredoxin reductase-like, C-terminal NADP-linked domain"/>
    <property type="match status" value="1"/>
</dbReference>
<feature type="binding site" evidence="5">
    <location>
        <position position="130"/>
    </location>
    <ligand>
        <name>FAD</name>
        <dbReference type="ChEBI" id="CHEBI:57692"/>
    </ligand>
</feature>
<dbReference type="EMBL" id="KN600562">
    <property type="protein sequence ID" value="KHJ80469.1"/>
    <property type="molecule type" value="Genomic_DNA"/>
</dbReference>
<feature type="binding site" evidence="5">
    <location>
        <position position="181"/>
    </location>
    <ligand>
        <name>FAD</name>
        <dbReference type="ChEBI" id="CHEBI:57692"/>
    </ligand>
</feature>
<dbReference type="InterPro" id="IPR017938">
    <property type="entry name" value="Riboflavin_synthase-like_b-brl"/>
</dbReference>
<dbReference type="PROSITE" id="PS51384">
    <property type="entry name" value="FAD_FR"/>
    <property type="match status" value="1"/>
</dbReference>
<feature type="binding site" evidence="5">
    <location>
        <position position="98"/>
    </location>
    <ligand>
        <name>FAD</name>
        <dbReference type="ChEBI" id="CHEBI:57692"/>
    </ligand>
</feature>
<proteinExistence type="predicted"/>
<sequence length="296" mass="32936">MEATLAGYRILVRDSRIVVNFDGEELDMAAVLSSANQSVRQSPLLAYHECLIEEKRSISHDTRLYRLCMPQGTFLPVAVGRHVSFKIKKGSSKIYRSYTPVNFGSLPEDIDCNSASVSIAEPAKMLFAIKIYPQGICTPSLDQLQIGDTIEISEPVGTVDLSLWTDPSTELLMLAAGTGLTPMINVFDYRLKKMSDQELTLCNTTLLLFNKTEKDIIDDDWMPVKWSDPRIRVEHILSEPSDSWTGKIGRINADMLPLPNDNLRVLLCGPDGFVESAVKLLHAAGHKSENIHIFQG</sequence>
<dbReference type="InterPro" id="IPR017927">
    <property type="entry name" value="FAD-bd_FR_type"/>
</dbReference>
<evidence type="ECO:0000256" key="1">
    <source>
        <dbReference type="ARBA" id="ARBA00001974"/>
    </source>
</evidence>
<dbReference type="Proteomes" id="UP000053660">
    <property type="component" value="Unassembled WGS sequence"/>
</dbReference>
<keyword evidence="8" id="KW-1185">Reference proteome</keyword>
<dbReference type="Pfam" id="PF00175">
    <property type="entry name" value="NAD_binding_1"/>
    <property type="match status" value="1"/>
</dbReference>
<dbReference type="InterPro" id="IPR001433">
    <property type="entry name" value="OxRdtase_FAD/NAD-bd"/>
</dbReference>
<gene>
    <name evidence="7" type="ORF">OESDEN_19857</name>
</gene>
<name>A0A0B1S6B3_OESDE</name>
<evidence type="ECO:0000313" key="8">
    <source>
        <dbReference type="Proteomes" id="UP000053660"/>
    </source>
</evidence>
<evidence type="ECO:0000256" key="5">
    <source>
        <dbReference type="PIRSR" id="PIRSR601834-1"/>
    </source>
</evidence>